<feature type="region of interest" description="Disordered" evidence="1">
    <location>
        <begin position="186"/>
        <end position="205"/>
    </location>
</feature>
<feature type="compositionally biased region" description="Basic and acidic residues" evidence="1">
    <location>
        <begin position="64"/>
        <end position="74"/>
    </location>
</feature>
<protein>
    <submittedName>
        <fullName evidence="2">Uncharacterized protein</fullName>
    </submittedName>
</protein>
<evidence type="ECO:0000256" key="1">
    <source>
        <dbReference type="SAM" id="MobiDB-lite"/>
    </source>
</evidence>
<dbReference type="OrthoDB" id="3265368at2759"/>
<dbReference type="AlphaFoldDB" id="A0A0C2XKD7"/>
<sequence>MSNAMKETADGKKATEGYMTEKMENTRQALLEGGMYIGAGELENQPKLKWEQLGKADYVVSAEDASRNNADKPNSDSQDASETLPEPVILTTVVQISEDDFWLTSCGMYKGPSPMVPTLAKVKPTCVGVTPKHDVFTGNFKRASESIKKLMENAVTKDRKGILVPGGKIKFRHVLFEGQWQEVNNMEEPKKEDSGTPENESVPVEYTIEGWPVDFPETEEELRSMRNMHRVNYLNAYNEQSR</sequence>
<name>A0A0C2XKD7_AMAMK</name>
<organism evidence="2 3">
    <name type="scientific">Amanita muscaria (strain Koide BX008)</name>
    <dbReference type="NCBI Taxonomy" id="946122"/>
    <lineage>
        <taxon>Eukaryota</taxon>
        <taxon>Fungi</taxon>
        <taxon>Dikarya</taxon>
        <taxon>Basidiomycota</taxon>
        <taxon>Agaricomycotina</taxon>
        <taxon>Agaricomycetes</taxon>
        <taxon>Agaricomycetidae</taxon>
        <taxon>Agaricales</taxon>
        <taxon>Pluteineae</taxon>
        <taxon>Amanitaceae</taxon>
        <taxon>Amanita</taxon>
    </lineage>
</organism>
<dbReference type="HOGENOM" id="CLU_046434_1_1_1"/>
<dbReference type="Proteomes" id="UP000054549">
    <property type="component" value="Unassembled WGS sequence"/>
</dbReference>
<dbReference type="InParanoid" id="A0A0C2XKD7"/>
<gene>
    <name evidence="2" type="ORF">M378DRAFT_176339</name>
</gene>
<feature type="region of interest" description="Disordered" evidence="1">
    <location>
        <begin position="64"/>
        <end position="84"/>
    </location>
</feature>
<evidence type="ECO:0000313" key="3">
    <source>
        <dbReference type="Proteomes" id="UP000054549"/>
    </source>
</evidence>
<reference evidence="2 3" key="1">
    <citation type="submission" date="2014-04" db="EMBL/GenBank/DDBJ databases">
        <title>Evolutionary Origins and Diversification of the Mycorrhizal Mutualists.</title>
        <authorList>
            <consortium name="DOE Joint Genome Institute"/>
            <consortium name="Mycorrhizal Genomics Consortium"/>
            <person name="Kohler A."/>
            <person name="Kuo A."/>
            <person name="Nagy L.G."/>
            <person name="Floudas D."/>
            <person name="Copeland A."/>
            <person name="Barry K.W."/>
            <person name="Cichocki N."/>
            <person name="Veneault-Fourrey C."/>
            <person name="LaButti K."/>
            <person name="Lindquist E.A."/>
            <person name="Lipzen A."/>
            <person name="Lundell T."/>
            <person name="Morin E."/>
            <person name="Murat C."/>
            <person name="Riley R."/>
            <person name="Ohm R."/>
            <person name="Sun H."/>
            <person name="Tunlid A."/>
            <person name="Henrissat B."/>
            <person name="Grigoriev I.V."/>
            <person name="Hibbett D.S."/>
            <person name="Martin F."/>
        </authorList>
    </citation>
    <scope>NUCLEOTIDE SEQUENCE [LARGE SCALE GENOMIC DNA]</scope>
    <source>
        <strain evidence="2 3">Koide BX008</strain>
    </source>
</reference>
<evidence type="ECO:0000313" key="2">
    <source>
        <dbReference type="EMBL" id="KIL69503.1"/>
    </source>
</evidence>
<accession>A0A0C2XKD7</accession>
<dbReference type="EMBL" id="KN818226">
    <property type="protein sequence ID" value="KIL69503.1"/>
    <property type="molecule type" value="Genomic_DNA"/>
</dbReference>
<keyword evidence="3" id="KW-1185">Reference proteome</keyword>
<proteinExistence type="predicted"/>